<dbReference type="Proteomes" id="UP000675409">
    <property type="component" value="Unassembled WGS sequence"/>
</dbReference>
<evidence type="ECO:0000256" key="3">
    <source>
        <dbReference type="ARBA" id="ARBA00022989"/>
    </source>
</evidence>
<comment type="subcellular location">
    <subcellularLocation>
        <location evidence="1">Cell membrane</location>
        <topology evidence="1">Multi-pass membrane protein</topology>
    </subcellularLocation>
</comment>
<feature type="transmembrane region" description="Helical" evidence="5">
    <location>
        <begin position="320"/>
        <end position="340"/>
    </location>
</feature>
<feature type="transmembrane region" description="Helical" evidence="5">
    <location>
        <begin position="157"/>
        <end position="180"/>
    </location>
</feature>
<dbReference type="PANTHER" id="PTHR11360:SF290">
    <property type="entry name" value="MONOCARBOXYLATE MFS PERMEASE"/>
    <property type="match status" value="1"/>
</dbReference>
<proteinExistence type="predicted"/>
<dbReference type="InterPro" id="IPR020846">
    <property type="entry name" value="MFS_dom"/>
</dbReference>
<keyword evidence="4 5" id="KW-0472">Membrane</keyword>
<dbReference type="SUPFAM" id="SSF103473">
    <property type="entry name" value="MFS general substrate transporter"/>
    <property type="match status" value="1"/>
</dbReference>
<evidence type="ECO:0000313" key="7">
    <source>
        <dbReference type="EMBL" id="MBL0886400.1"/>
    </source>
</evidence>
<evidence type="ECO:0000256" key="5">
    <source>
        <dbReference type="SAM" id="Phobius"/>
    </source>
</evidence>
<keyword evidence="2 5" id="KW-0812">Transmembrane</keyword>
<feature type="transmembrane region" description="Helical" evidence="5">
    <location>
        <begin position="230"/>
        <end position="255"/>
    </location>
</feature>
<dbReference type="EMBL" id="JABBYC010000011">
    <property type="protein sequence ID" value="MBL0886400.1"/>
    <property type="molecule type" value="Genomic_DNA"/>
</dbReference>
<feature type="transmembrane region" description="Helical" evidence="5">
    <location>
        <begin position="288"/>
        <end position="308"/>
    </location>
</feature>
<evidence type="ECO:0000313" key="8">
    <source>
        <dbReference type="Proteomes" id="UP000675409"/>
    </source>
</evidence>
<dbReference type="PROSITE" id="PS50850">
    <property type="entry name" value="MFS"/>
    <property type="match status" value="1"/>
</dbReference>
<keyword evidence="3 5" id="KW-1133">Transmembrane helix</keyword>
<organism evidence="7 8">
    <name type="scientific">Myceligenerans indicum</name>
    <dbReference type="NCBI Taxonomy" id="2593663"/>
    <lineage>
        <taxon>Bacteria</taxon>
        <taxon>Bacillati</taxon>
        <taxon>Actinomycetota</taxon>
        <taxon>Actinomycetes</taxon>
        <taxon>Micrococcales</taxon>
        <taxon>Promicromonosporaceae</taxon>
        <taxon>Myceligenerans</taxon>
    </lineage>
</organism>
<feature type="domain" description="Major facilitator superfamily (MFS) profile" evidence="6">
    <location>
        <begin position="1"/>
        <end position="377"/>
    </location>
</feature>
<feature type="transmembrane region" description="Helical" evidence="5">
    <location>
        <begin position="262"/>
        <end position="282"/>
    </location>
</feature>
<evidence type="ECO:0000256" key="2">
    <source>
        <dbReference type="ARBA" id="ARBA00022692"/>
    </source>
</evidence>
<gene>
    <name evidence="7" type="ORF">HGK34_08980</name>
</gene>
<dbReference type="PANTHER" id="PTHR11360">
    <property type="entry name" value="MONOCARBOXYLATE TRANSPORTER"/>
    <property type="match status" value="1"/>
</dbReference>
<feature type="transmembrane region" description="Helical" evidence="5">
    <location>
        <begin position="201"/>
        <end position="224"/>
    </location>
</feature>
<feature type="transmembrane region" description="Helical" evidence="5">
    <location>
        <begin position="127"/>
        <end position="145"/>
    </location>
</feature>
<dbReference type="InterPro" id="IPR036259">
    <property type="entry name" value="MFS_trans_sf"/>
</dbReference>
<sequence>MVAVLAVTQTVGYGVLTYALPVLLVPMAADLGTTPAVVAGAVAVSVLASGLVAIPVGRWLDRRGGRALMTAGSVLGVVVVAAWSQVTQVWQLYVVLGLTGVALAASTYEAAFAVLISRTAPAHRDRALLAVTVVAGFASSVFLPLTGLLSENFGWRTALLCLAGLLALTAVPGHALAVPTGAGQPGRSLRRGLPPAVSEPGFWLATAAFVAHAAAVSAMGLLLVSHLTGAGWAVTTASATAGLLGMLSVTGRLLLTGLSRRWGMATVTAVVFAVQGLGAVLLPHAASLAGAVACVVAFGVGFGVATIARPAILADRYGTAGFATTAAVMVVPLTVARAGAPLGAAALGDPGFLPVVGVSCFVAAGLLGALRFVRHPALSGSTPVAEQGGPARGG</sequence>
<evidence type="ECO:0000256" key="1">
    <source>
        <dbReference type="ARBA" id="ARBA00004651"/>
    </source>
</evidence>
<feature type="transmembrane region" description="Helical" evidence="5">
    <location>
        <begin position="68"/>
        <end position="86"/>
    </location>
</feature>
<dbReference type="Pfam" id="PF07690">
    <property type="entry name" value="MFS_1"/>
    <property type="match status" value="1"/>
</dbReference>
<feature type="transmembrane region" description="Helical" evidence="5">
    <location>
        <begin position="35"/>
        <end position="56"/>
    </location>
</feature>
<reference evidence="7 8" key="1">
    <citation type="journal article" date="2021" name="Arch. Microbiol.">
        <title>Myceligenerans indicum sp. nov., an actinobacterium isolated from mangrove sediment of Sundarbans, India.</title>
        <authorList>
            <person name="Asha K."/>
            <person name="Bhadury P."/>
        </authorList>
    </citation>
    <scope>NUCLEOTIDE SEQUENCE [LARGE SCALE GENOMIC DNA]</scope>
    <source>
        <strain evidence="7 8">I2</strain>
    </source>
</reference>
<feature type="transmembrane region" description="Helical" evidence="5">
    <location>
        <begin position="352"/>
        <end position="373"/>
    </location>
</feature>
<dbReference type="InterPro" id="IPR050327">
    <property type="entry name" value="Proton-linked_MCT"/>
</dbReference>
<evidence type="ECO:0000256" key="4">
    <source>
        <dbReference type="ARBA" id="ARBA00023136"/>
    </source>
</evidence>
<protein>
    <submittedName>
        <fullName evidence="7">MFS transporter</fullName>
    </submittedName>
</protein>
<name>A0ABS1LJI1_9MICO</name>
<comment type="caution">
    <text evidence="7">The sequence shown here is derived from an EMBL/GenBank/DDBJ whole genome shotgun (WGS) entry which is preliminary data.</text>
</comment>
<accession>A0ABS1LJI1</accession>
<dbReference type="Gene3D" id="1.20.1250.20">
    <property type="entry name" value="MFS general substrate transporter like domains"/>
    <property type="match status" value="1"/>
</dbReference>
<evidence type="ECO:0000259" key="6">
    <source>
        <dbReference type="PROSITE" id="PS50850"/>
    </source>
</evidence>
<dbReference type="InterPro" id="IPR011701">
    <property type="entry name" value="MFS"/>
</dbReference>
<feature type="transmembrane region" description="Helical" evidence="5">
    <location>
        <begin position="92"/>
        <end position="115"/>
    </location>
</feature>
<keyword evidence="8" id="KW-1185">Reference proteome</keyword>